<dbReference type="EMBL" id="JAJJMB010010269">
    <property type="protein sequence ID" value="KAI3910157.1"/>
    <property type="molecule type" value="Genomic_DNA"/>
</dbReference>
<keyword evidence="2" id="KW-1185">Reference proteome</keyword>
<reference evidence="1" key="1">
    <citation type="submission" date="2022-04" db="EMBL/GenBank/DDBJ databases">
        <title>A functionally conserved STORR gene fusion in Papaver species that diverged 16.8 million years ago.</title>
        <authorList>
            <person name="Catania T."/>
        </authorList>
    </citation>
    <scope>NUCLEOTIDE SEQUENCE</scope>
    <source>
        <strain evidence="1">S-188037</strain>
    </source>
</reference>
<accession>A0AAD4XGH1</accession>
<sequence>LREWINQGFLFKIRRAVNKMEHVIEVEHVISAPSMYRSEHHQQHPFCTATPSQAQPFNNKHHNLQFQFQ</sequence>
<dbReference type="Proteomes" id="UP001202328">
    <property type="component" value="Unassembled WGS sequence"/>
</dbReference>
<evidence type="ECO:0000313" key="1">
    <source>
        <dbReference type="EMBL" id="KAI3910157.1"/>
    </source>
</evidence>
<protein>
    <submittedName>
        <fullName evidence="1">Uncharacterized protein</fullName>
    </submittedName>
</protein>
<proteinExistence type="predicted"/>
<comment type="caution">
    <text evidence="1">The sequence shown here is derived from an EMBL/GenBank/DDBJ whole genome shotgun (WGS) entry which is preliminary data.</text>
</comment>
<evidence type="ECO:0000313" key="2">
    <source>
        <dbReference type="Proteomes" id="UP001202328"/>
    </source>
</evidence>
<feature type="non-terminal residue" evidence="1">
    <location>
        <position position="69"/>
    </location>
</feature>
<gene>
    <name evidence="1" type="ORF">MKW98_021700</name>
</gene>
<dbReference type="AlphaFoldDB" id="A0AAD4XGH1"/>
<name>A0AAD4XGH1_9MAGN</name>
<organism evidence="1 2">
    <name type="scientific">Papaver atlanticum</name>
    <dbReference type="NCBI Taxonomy" id="357466"/>
    <lineage>
        <taxon>Eukaryota</taxon>
        <taxon>Viridiplantae</taxon>
        <taxon>Streptophyta</taxon>
        <taxon>Embryophyta</taxon>
        <taxon>Tracheophyta</taxon>
        <taxon>Spermatophyta</taxon>
        <taxon>Magnoliopsida</taxon>
        <taxon>Ranunculales</taxon>
        <taxon>Papaveraceae</taxon>
        <taxon>Papaveroideae</taxon>
        <taxon>Papaver</taxon>
    </lineage>
</organism>